<keyword evidence="8 11" id="KW-0472">Membrane</keyword>
<dbReference type="Pfam" id="PF17090">
    <property type="entry name" value="Ytca"/>
    <property type="match status" value="1"/>
</dbReference>
<evidence type="ECO:0000256" key="5">
    <source>
        <dbReference type="ARBA" id="ARBA00022692"/>
    </source>
</evidence>
<comment type="caution">
    <text evidence="12">The sequence shown here is derived from an EMBL/GenBank/DDBJ whole genome shotgun (WGS) entry which is preliminary data.</text>
</comment>
<evidence type="ECO:0000256" key="2">
    <source>
        <dbReference type="ARBA" id="ARBA00008208"/>
    </source>
</evidence>
<keyword evidence="6" id="KW-0732">Signal</keyword>
<dbReference type="AlphaFoldDB" id="A0A0N0ZCJ9"/>
<sequence length="93" mass="10597">MDVIRQYRHIISISLLCIFLTGCTQGHSPLFPMLGAYFPYWMLCVLIGLVGAVLLRVFLIYLDIDDKLPLPLLFYFGVLLSIAITLSLVYFSH</sequence>
<keyword evidence="7 11" id="KW-1133">Transmembrane helix</keyword>
<name>A0A0N0ZCJ9_9GAMM</name>
<feature type="transmembrane region" description="Helical" evidence="11">
    <location>
        <begin position="36"/>
        <end position="60"/>
    </location>
</feature>
<keyword evidence="9" id="KW-0564">Palmitate</keyword>
<comment type="subcellular location">
    <subcellularLocation>
        <location evidence="1">Membrane</location>
        <topology evidence="1">Multi-pass membrane protein</topology>
    </subcellularLocation>
</comment>
<evidence type="ECO:0000256" key="7">
    <source>
        <dbReference type="ARBA" id="ARBA00022989"/>
    </source>
</evidence>
<keyword evidence="5 11" id="KW-0812">Transmembrane</keyword>
<evidence type="ECO:0000313" key="13">
    <source>
        <dbReference type="Proteomes" id="UP000053226"/>
    </source>
</evidence>
<evidence type="ECO:0000256" key="9">
    <source>
        <dbReference type="ARBA" id="ARBA00023139"/>
    </source>
</evidence>
<organism evidence="12 13">
    <name type="scientific">Moellerella wisconsensis ATCC 35017</name>
    <dbReference type="NCBI Taxonomy" id="1354267"/>
    <lineage>
        <taxon>Bacteria</taxon>
        <taxon>Pseudomonadati</taxon>
        <taxon>Pseudomonadota</taxon>
        <taxon>Gammaproteobacteria</taxon>
        <taxon>Enterobacterales</taxon>
        <taxon>Morganellaceae</taxon>
        <taxon>Moellerella</taxon>
    </lineage>
</organism>
<evidence type="ECO:0000256" key="4">
    <source>
        <dbReference type="ARBA" id="ARBA00022475"/>
    </source>
</evidence>
<dbReference type="EMBL" id="LGAA01000003">
    <property type="protein sequence ID" value="KPD04144.1"/>
    <property type="molecule type" value="Genomic_DNA"/>
</dbReference>
<keyword evidence="13" id="KW-1185">Reference proteome</keyword>
<evidence type="ECO:0000256" key="11">
    <source>
        <dbReference type="SAM" id="Phobius"/>
    </source>
</evidence>
<feature type="transmembrane region" description="Helical" evidence="11">
    <location>
        <begin position="72"/>
        <end position="91"/>
    </location>
</feature>
<proteinExistence type="inferred from homology"/>
<evidence type="ECO:0000256" key="8">
    <source>
        <dbReference type="ARBA" id="ARBA00023136"/>
    </source>
</evidence>
<accession>A0A0N0ZCJ9</accession>
<evidence type="ECO:0000256" key="10">
    <source>
        <dbReference type="ARBA" id="ARBA00023288"/>
    </source>
</evidence>
<keyword evidence="4" id="KW-1003">Cell membrane</keyword>
<reference evidence="12 13" key="1">
    <citation type="submission" date="2015-07" db="EMBL/GenBank/DDBJ databases">
        <title>ATOL: Assembling a taxonomically balanced genome-scale reconstruction of the evolutionary history of the Enterobacteriaceae.</title>
        <authorList>
            <person name="Plunkett G.III."/>
            <person name="Neeno-Eckwall E.C."/>
            <person name="Glasner J.D."/>
            <person name="Perna N.T."/>
        </authorList>
    </citation>
    <scope>NUCLEOTIDE SEQUENCE [LARGE SCALE GENOMIC DNA]</scope>
    <source>
        <strain evidence="12 13">ATCC 35017</strain>
    </source>
</reference>
<evidence type="ECO:0000256" key="1">
    <source>
        <dbReference type="ARBA" id="ARBA00004141"/>
    </source>
</evidence>
<protein>
    <recommendedName>
        <fullName evidence="3">Uncharacterized protein YtcA</fullName>
    </recommendedName>
</protein>
<evidence type="ECO:0000256" key="6">
    <source>
        <dbReference type="ARBA" id="ARBA00022729"/>
    </source>
</evidence>
<dbReference type="PROSITE" id="PS51257">
    <property type="entry name" value="PROKAR_LIPOPROTEIN"/>
    <property type="match status" value="1"/>
</dbReference>
<evidence type="ECO:0000313" key="12">
    <source>
        <dbReference type="EMBL" id="KPD04144.1"/>
    </source>
</evidence>
<dbReference type="InterPro" id="IPR031381">
    <property type="entry name" value="YtcA"/>
</dbReference>
<dbReference type="RefSeq" id="WP_053907031.1">
    <property type="nucleotide sequence ID" value="NZ_CAWMUS010000003.1"/>
</dbReference>
<keyword evidence="10" id="KW-0449">Lipoprotein</keyword>
<gene>
    <name evidence="12" type="ORF">M992_0250</name>
</gene>
<comment type="similarity">
    <text evidence="2">Belongs to the YtcA family.</text>
</comment>
<evidence type="ECO:0000256" key="3">
    <source>
        <dbReference type="ARBA" id="ARBA00021237"/>
    </source>
</evidence>
<dbReference type="Proteomes" id="UP000053226">
    <property type="component" value="Unassembled WGS sequence"/>
</dbReference>
<dbReference type="GO" id="GO:0016020">
    <property type="term" value="C:membrane"/>
    <property type="evidence" value="ECO:0007669"/>
    <property type="project" value="UniProtKB-SubCell"/>
</dbReference>
<dbReference type="OrthoDB" id="5958921at2"/>